<dbReference type="AlphaFoldDB" id="A0A7J7NRZ5"/>
<gene>
    <name evidence="2" type="ORF">GIB67_034212</name>
</gene>
<protein>
    <submittedName>
        <fullName evidence="2">Uncharacterized protein</fullName>
    </submittedName>
</protein>
<sequence length="110" mass="12870">MEEDVDEASKDEKHQVDQVWSLNKDELSPEAKKDNRSTYRRISEETVCLNALYTLHPKEWLNNEVINVNIKALSQYFDTQHRTREAKEKIVLADIFSYQNIGRVFGGRGK</sequence>
<accession>A0A7J7NRZ5</accession>
<feature type="compositionally biased region" description="Basic and acidic residues" evidence="1">
    <location>
        <begin position="7"/>
        <end position="16"/>
    </location>
</feature>
<dbReference type="EMBL" id="JACGCM010000622">
    <property type="protein sequence ID" value="KAF6169820.1"/>
    <property type="molecule type" value="Genomic_DNA"/>
</dbReference>
<evidence type="ECO:0000313" key="3">
    <source>
        <dbReference type="Proteomes" id="UP000541444"/>
    </source>
</evidence>
<name>A0A7J7NRZ5_9MAGN</name>
<feature type="compositionally biased region" description="Basic and acidic residues" evidence="1">
    <location>
        <begin position="23"/>
        <end position="38"/>
    </location>
</feature>
<feature type="non-terminal residue" evidence="2">
    <location>
        <position position="1"/>
    </location>
</feature>
<evidence type="ECO:0000256" key="1">
    <source>
        <dbReference type="SAM" id="MobiDB-lite"/>
    </source>
</evidence>
<feature type="region of interest" description="Disordered" evidence="1">
    <location>
        <begin position="1"/>
        <end position="38"/>
    </location>
</feature>
<organism evidence="2 3">
    <name type="scientific">Kingdonia uniflora</name>
    <dbReference type="NCBI Taxonomy" id="39325"/>
    <lineage>
        <taxon>Eukaryota</taxon>
        <taxon>Viridiplantae</taxon>
        <taxon>Streptophyta</taxon>
        <taxon>Embryophyta</taxon>
        <taxon>Tracheophyta</taxon>
        <taxon>Spermatophyta</taxon>
        <taxon>Magnoliopsida</taxon>
        <taxon>Ranunculales</taxon>
        <taxon>Circaeasteraceae</taxon>
        <taxon>Kingdonia</taxon>
    </lineage>
</organism>
<dbReference type="Gene3D" id="3.40.395.10">
    <property type="entry name" value="Adenoviral Proteinase, Chain A"/>
    <property type="match status" value="1"/>
</dbReference>
<evidence type="ECO:0000313" key="2">
    <source>
        <dbReference type="EMBL" id="KAF6169820.1"/>
    </source>
</evidence>
<dbReference type="InterPro" id="IPR038765">
    <property type="entry name" value="Papain-like_cys_pep_sf"/>
</dbReference>
<proteinExistence type="predicted"/>
<reference evidence="2 3" key="1">
    <citation type="journal article" date="2020" name="IScience">
        <title>Genome Sequencing of the Endangered Kingdonia uniflora (Circaeasteraceae, Ranunculales) Reveals Potential Mechanisms of Evolutionary Specialization.</title>
        <authorList>
            <person name="Sun Y."/>
            <person name="Deng T."/>
            <person name="Zhang A."/>
            <person name="Moore M.J."/>
            <person name="Landis J.B."/>
            <person name="Lin N."/>
            <person name="Zhang H."/>
            <person name="Zhang X."/>
            <person name="Huang J."/>
            <person name="Zhang X."/>
            <person name="Sun H."/>
            <person name="Wang H."/>
        </authorList>
    </citation>
    <scope>NUCLEOTIDE SEQUENCE [LARGE SCALE GENOMIC DNA]</scope>
    <source>
        <strain evidence="2">TB1705</strain>
        <tissue evidence="2">Leaf</tissue>
    </source>
</reference>
<keyword evidence="3" id="KW-1185">Reference proteome</keyword>
<dbReference type="Proteomes" id="UP000541444">
    <property type="component" value="Unassembled WGS sequence"/>
</dbReference>
<dbReference type="SUPFAM" id="SSF54001">
    <property type="entry name" value="Cysteine proteinases"/>
    <property type="match status" value="1"/>
</dbReference>
<comment type="caution">
    <text evidence="2">The sequence shown here is derived from an EMBL/GenBank/DDBJ whole genome shotgun (WGS) entry which is preliminary data.</text>
</comment>